<dbReference type="InterPro" id="IPR001878">
    <property type="entry name" value="Znf_CCHC"/>
</dbReference>
<organism evidence="4 5">
    <name type="scientific">Phaedon cochleariae</name>
    <name type="common">Mustard beetle</name>
    <dbReference type="NCBI Taxonomy" id="80249"/>
    <lineage>
        <taxon>Eukaryota</taxon>
        <taxon>Metazoa</taxon>
        <taxon>Ecdysozoa</taxon>
        <taxon>Arthropoda</taxon>
        <taxon>Hexapoda</taxon>
        <taxon>Insecta</taxon>
        <taxon>Pterygota</taxon>
        <taxon>Neoptera</taxon>
        <taxon>Endopterygota</taxon>
        <taxon>Coleoptera</taxon>
        <taxon>Polyphaga</taxon>
        <taxon>Cucujiformia</taxon>
        <taxon>Chrysomeloidea</taxon>
        <taxon>Chrysomelidae</taxon>
        <taxon>Chrysomelinae</taxon>
        <taxon>Chrysomelini</taxon>
        <taxon>Phaedon</taxon>
    </lineage>
</organism>
<dbReference type="PROSITE" id="PS50158">
    <property type="entry name" value="ZF_CCHC"/>
    <property type="match status" value="1"/>
</dbReference>
<feature type="region of interest" description="Disordered" evidence="2">
    <location>
        <begin position="170"/>
        <end position="241"/>
    </location>
</feature>
<feature type="compositionally biased region" description="Basic and acidic residues" evidence="2">
    <location>
        <begin position="198"/>
        <end position="213"/>
    </location>
</feature>
<feature type="domain" description="CCHC-type" evidence="3">
    <location>
        <begin position="64"/>
        <end position="79"/>
    </location>
</feature>
<evidence type="ECO:0000259" key="3">
    <source>
        <dbReference type="PROSITE" id="PS50158"/>
    </source>
</evidence>
<reference evidence="4" key="2">
    <citation type="submission" date="2022-10" db="EMBL/GenBank/DDBJ databases">
        <authorList>
            <consortium name="ENA_rothamsted_submissions"/>
            <consortium name="culmorum"/>
            <person name="King R."/>
        </authorList>
    </citation>
    <scope>NUCLEOTIDE SEQUENCE</scope>
</reference>
<accession>A0A9N9SH04</accession>
<feature type="compositionally biased region" description="Acidic residues" evidence="2">
    <location>
        <begin position="231"/>
        <end position="241"/>
    </location>
</feature>
<evidence type="ECO:0000313" key="4">
    <source>
        <dbReference type="EMBL" id="CAG9819966.1"/>
    </source>
</evidence>
<keyword evidence="1" id="KW-0863">Zinc-finger</keyword>
<evidence type="ECO:0000256" key="2">
    <source>
        <dbReference type="SAM" id="MobiDB-lite"/>
    </source>
</evidence>
<dbReference type="InterPro" id="IPR036875">
    <property type="entry name" value="Znf_CCHC_sf"/>
</dbReference>
<keyword evidence="1" id="KW-0862">Zinc</keyword>
<proteinExistence type="predicted"/>
<evidence type="ECO:0000256" key="1">
    <source>
        <dbReference type="PROSITE-ProRule" id="PRU00047"/>
    </source>
</evidence>
<keyword evidence="1" id="KW-0479">Metal-binding</keyword>
<dbReference type="GO" id="GO:0008270">
    <property type="term" value="F:zinc ion binding"/>
    <property type="evidence" value="ECO:0007669"/>
    <property type="project" value="UniProtKB-KW"/>
</dbReference>
<dbReference type="SUPFAM" id="SSF57756">
    <property type="entry name" value="Retrovirus zinc finger-like domains"/>
    <property type="match status" value="1"/>
</dbReference>
<evidence type="ECO:0000313" key="5">
    <source>
        <dbReference type="Proteomes" id="UP001153737"/>
    </source>
</evidence>
<sequence length="241" mass="27073">MKGHFSGFRVIKSIENGKWYGDGPYNIESGVQIIEMVIHSPIPSYIKMDGSTSLVTYLNQVRTCMVCDAPGHVRKDCPEHPNNRIEEIRKPPKTTPEKETEGITYAQVLNSSERVREQAHSGTQDTTVGVQDSDDIEQPDESIAETQNDAWYNIMEAEPALSQRMEVLKPQASSSLSMGIETPCPNQQAEKNRRKRAKEVNKLSDSSSGEKKVPKLILKRNKDNEIHREGSDDDESPDSPY</sequence>
<dbReference type="GO" id="GO:0003676">
    <property type="term" value="F:nucleic acid binding"/>
    <property type="evidence" value="ECO:0007669"/>
    <property type="project" value="InterPro"/>
</dbReference>
<dbReference type="Proteomes" id="UP001153737">
    <property type="component" value="Chromosome 3"/>
</dbReference>
<dbReference type="EMBL" id="OU896709">
    <property type="protein sequence ID" value="CAG9819966.1"/>
    <property type="molecule type" value="Genomic_DNA"/>
</dbReference>
<name>A0A9N9SH04_PHACE</name>
<reference evidence="4" key="1">
    <citation type="submission" date="2022-01" db="EMBL/GenBank/DDBJ databases">
        <authorList>
            <person name="King R."/>
        </authorList>
    </citation>
    <scope>NUCLEOTIDE SEQUENCE</scope>
</reference>
<feature type="compositionally biased region" description="Polar residues" evidence="2">
    <location>
        <begin position="120"/>
        <end position="130"/>
    </location>
</feature>
<dbReference type="AlphaFoldDB" id="A0A9N9SH04"/>
<dbReference type="OrthoDB" id="6758171at2759"/>
<keyword evidence="5" id="KW-1185">Reference proteome</keyword>
<feature type="compositionally biased region" description="Basic and acidic residues" evidence="2">
    <location>
        <begin position="220"/>
        <end position="230"/>
    </location>
</feature>
<gene>
    <name evidence="4" type="ORF">PHAECO_LOCUS7375</name>
</gene>
<protein>
    <recommendedName>
        <fullName evidence="3">CCHC-type domain-containing protein</fullName>
    </recommendedName>
</protein>
<feature type="region of interest" description="Disordered" evidence="2">
    <location>
        <begin position="115"/>
        <end position="134"/>
    </location>
</feature>